<evidence type="ECO:0000313" key="3">
    <source>
        <dbReference type="Proteomes" id="UP000018720"/>
    </source>
</evidence>
<comment type="caution">
    <text evidence="2">The sequence shown here is derived from an EMBL/GenBank/DDBJ whole genome shotgun (WGS) entry which is preliminary data.</text>
</comment>
<protein>
    <submittedName>
        <fullName evidence="2">Uncharacterized protein</fullName>
    </submittedName>
</protein>
<sequence>MPFILFIVSKFELLKLNRKVPPEILIGPFFIYAVLLYFFKSESKIIKSFIRQLLDAKG</sequence>
<gene>
    <name evidence="2" type="ORF">LEP1GSC178_2351</name>
</gene>
<dbReference type="Proteomes" id="UP000018720">
    <property type="component" value="Unassembled WGS sequence"/>
</dbReference>
<keyword evidence="1" id="KW-1133">Transmembrane helix</keyword>
<evidence type="ECO:0000256" key="1">
    <source>
        <dbReference type="SAM" id="Phobius"/>
    </source>
</evidence>
<accession>A0ABN0HEC9</accession>
<feature type="transmembrane region" description="Helical" evidence="1">
    <location>
        <begin position="20"/>
        <end position="39"/>
    </location>
</feature>
<reference evidence="2 3" key="1">
    <citation type="submission" date="2012-08" db="EMBL/GenBank/DDBJ databases">
        <authorList>
            <person name="Harkins D.M."/>
            <person name="Durkin A.S."/>
            <person name="Selengut J.D."/>
            <person name="Sanka R."/>
            <person name="DePew J."/>
            <person name="Purushe J."/>
            <person name="Matthias M.A."/>
            <person name="Vinetz J.M."/>
            <person name="Sutton G.G."/>
            <person name="Nelson W.C."/>
            <person name="Fouts D.E."/>
        </authorList>
    </citation>
    <scope>NUCLEOTIDE SEQUENCE [LARGE SCALE GENOMIC DNA]</scope>
    <source>
        <strain evidence="2 3">MMD4847</strain>
    </source>
</reference>
<keyword evidence="3" id="KW-1185">Reference proteome</keyword>
<keyword evidence="1" id="KW-0472">Membrane</keyword>
<evidence type="ECO:0000313" key="2">
    <source>
        <dbReference type="EMBL" id="EJZ43997.1"/>
    </source>
</evidence>
<name>A0ABN0HEC9_9LEPT</name>
<keyword evidence="1" id="KW-0812">Transmembrane</keyword>
<dbReference type="EMBL" id="AHOM02000001">
    <property type="protein sequence ID" value="EJZ43997.1"/>
    <property type="molecule type" value="Genomic_DNA"/>
</dbReference>
<proteinExistence type="predicted"/>
<organism evidence="2 3">
    <name type="scientific">Leptospira licerasiae str. MMD4847</name>
    <dbReference type="NCBI Taxonomy" id="1049971"/>
    <lineage>
        <taxon>Bacteria</taxon>
        <taxon>Pseudomonadati</taxon>
        <taxon>Spirochaetota</taxon>
        <taxon>Spirochaetia</taxon>
        <taxon>Leptospirales</taxon>
        <taxon>Leptospiraceae</taxon>
        <taxon>Leptospira</taxon>
    </lineage>
</organism>